<feature type="region of interest" description="Disordered" evidence="1">
    <location>
        <begin position="208"/>
        <end position="277"/>
    </location>
</feature>
<organism evidence="2 3">
    <name type="scientific">Rhodovibrio sodomensis</name>
    <dbReference type="NCBI Taxonomy" id="1088"/>
    <lineage>
        <taxon>Bacteria</taxon>
        <taxon>Pseudomonadati</taxon>
        <taxon>Pseudomonadota</taxon>
        <taxon>Alphaproteobacteria</taxon>
        <taxon>Rhodospirillales</taxon>
        <taxon>Rhodovibrionaceae</taxon>
        <taxon>Rhodovibrio</taxon>
    </lineage>
</organism>
<dbReference type="EMBL" id="NRRL01000009">
    <property type="protein sequence ID" value="MBK1667632.1"/>
    <property type="molecule type" value="Genomic_DNA"/>
</dbReference>
<dbReference type="Proteomes" id="UP001296873">
    <property type="component" value="Unassembled WGS sequence"/>
</dbReference>
<feature type="region of interest" description="Disordered" evidence="1">
    <location>
        <begin position="606"/>
        <end position="625"/>
    </location>
</feature>
<reference evidence="2 3" key="1">
    <citation type="journal article" date="2020" name="Microorganisms">
        <title>Osmotic Adaptation and Compatible Solute Biosynthesis of Phototrophic Bacteria as Revealed from Genome Analyses.</title>
        <authorList>
            <person name="Imhoff J.F."/>
            <person name="Rahn T."/>
            <person name="Kunzel S."/>
            <person name="Keller A."/>
            <person name="Neulinger S.C."/>
        </authorList>
    </citation>
    <scope>NUCLEOTIDE SEQUENCE [LARGE SCALE GENOMIC DNA]</scope>
    <source>
        <strain evidence="2 3">DSM 9895</strain>
    </source>
</reference>
<keyword evidence="3" id="KW-1185">Reference proteome</keyword>
<gene>
    <name evidence="2" type="ORF">CKO28_06240</name>
</gene>
<evidence type="ECO:0008006" key="4">
    <source>
        <dbReference type="Google" id="ProtNLM"/>
    </source>
</evidence>
<protein>
    <recommendedName>
        <fullName evidence="4">Polymerase nucleotidyl transferase domain-containing protein</fullName>
    </recommendedName>
</protein>
<evidence type="ECO:0000313" key="2">
    <source>
        <dbReference type="EMBL" id="MBK1667632.1"/>
    </source>
</evidence>
<name>A0ABS1DB04_9PROT</name>
<comment type="caution">
    <text evidence="2">The sequence shown here is derived from an EMBL/GenBank/DDBJ whole genome shotgun (WGS) entry which is preliminary data.</text>
</comment>
<sequence length="625" mass="68355">MPGEKIAGIRVSRIKAALRESRRYITSAELGYRLGLLEPSLSRVCGELADRGIIQFDETYVGVDQWEIGPAGQRLLASPIQKPMSRDQARDLLAQTIERGQAINADAGLAFRVTEIVVFGSYITNAEDLGDLDIGVRLDRRRNPAGRDLMEEASARAPASLGPFRHGWGQQEVLKALTVDEKRVSLHGIDEVERMGARHQVVYGLDPVTGSENKLPGDVRCPTPEQGVGNDGGGAAAARSNACTDPAPPPYDPAAAPRRPRRIAASARRDSRASESEIAVQHAWANGLTPEEIIEQQHIEHQSPRSLRDLIAALYAWHDDPDRSVLPPNCSHVCDDAWWDPAIDGLRLQDGRAWPIQKQLGRAGYRWPRDCREIGRPRNLETLDQAIARVLGDAADRVCVRVRAEPPAAKGANWRLDFEVREDSNEGILFATNRRAPNGRLTYAQAVNDAWKELGASLNKGLVDWCERLHAALDGTPFLMRHWVDGDRLAAARDDGPIPTGALRTAVLYQGLRNAVTLYPNVLKKVCAGEVLAAIAPVTGVGVRFLALRPETRVEDSLNPGVGHAALSICLEPDLQSWRARLPERFLAIGDLKIVITLDPEDLRKEVGQKGANRSGGKAPPSSVT</sequence>
<evidence type="ECO:0000256" key="1">
    <source>
        <dbReference type="SAM" id="MobiDB-lite"/>
    </source>
</evidence>
<dbReference type="RefSeq" id="WP_200339792.1">
    <property type="nucleotide sequence ID" value="NZ_NRRL01000009.1"/>
</dbReference>
<accession>A0ABS1DB04</accession>
<proteinExistence type="predicted"/>
<evidence type="ECO:0000313" key="3">
    <source>
        <dbReference type="Proteomes" id="UP001296873"/>
    </source>
</evidence>